<reference evidence="2 3" key="2">
    <citation type="submission" date="2018-04" db="EMBL/GenBank/DDBJ databases">
        <title>OglaRS2 (Oryza glaberrima Reference Sequence Version 2).</title>
        <authorList>
            <person name="Zhang J."/>
            <person name="Kudrna D."/>
            <person name="Lee S."/>
            <person name="Talag J."/>
            <person name="Rajasekar S."/>
            <person name="Wing R.A."/>
        </authorList>
    </citation>
    <scope>NUCLEOTIDE SEQUENCE [LARGE SCALE GENOMIC DNA]</scope>
    <source>
        <strain evidence="2 3">cv. IRGC 96717</strain>
    </source>
</reference>
<name>I1P9P7_ORYGL</name>
<feature type="compositionally biased region" description="Basic residues" evidence="1">
    <location>
        <begin position="66"/>
        <end position="75"/>
    </location>
</feature>
<dbReference type="HOGENOM" id="CLU_1186601_0_0_1"/>
<dbReference type="Gramene" id="ORGLA03G0109300.1">
    <property type="protein sequence ID" value="ORGLA03G0109300.1"/>
    <property type="gene ID" value="ORGLA03G0109300"/>
</dbReference>
<evidence type="ECO:0000256" key="1">
    <source>
        <dbReference type="SAM" id="MobiDB-lite"/>
    </source>
</evidence>
<protein>
    <submittedName>
        <fullName evidence="2">Uncharacterized protein</fullName>
    </submittedName>
</protein>
<dbReference type="AlphaFoldDB" id="I1P9P7"/>
<feature type="region of interest" description="Disordered" evidence="1">
    <location>
        <begin position="66"/>
        <end position="154"/>
    </location>
</feature>
<evidence type="ECO:0000313" key="3">
    <source>
        <dbReference type="Proteomes" id="UP000007306"/>
    </source>
</evidence>
<organism evidence="2 3">
    <name type="scientific">Oryza glaberrima</name>
    <name type="common">African rice</name>
    <dbReference type="NCBI Taxonomy" id="4538"/>
    <lineage>
        <taxon>Eukaryota</taxon>
        <taxon>Viridiplantae</taxon>
        <taxon>Streptophyta</taxon>
        <taxon>Embryophyta</taxon>
        <taxon>Tracheophyta</taxon>
        <taxon>Spermatophyta</taxon>
        <taxon>Magnoliopsida</taxon>
        <taxon>Liliopsida</taxon>
        <taxon>Poales</taxon>
        <taxon>Poaceae</taxon>
        <taxon>BOP clade</taxon>
        <taxon>Oryzoideae</taxon>
        <taxon>Oryzeae</taxon>
        <taxon>Oryzinae</taxon>
        <taxon>Oryza</taxon>
    </lineage>
</organism>
<dbReference type="Proteomes" id="UP000007306">
    <property type="component" value="Chromosome 3"/>
</dbReference>
<keyword evidence="3" id="KW-1185">Reference proteome</keyword>
<evidence type="ECO:0000313" key="2">
    <source>
        <dbReference type="EnsemblPlants" id="ORGLA03G0109300.1"/>
    </source>
</evidence>
<sequence>MAAGGGGDAAMRGGVAVAAGGGGHPPCAAPPGNSGGAGALGVAEDAEVDVDVVRVHGHGVPVRIRRAPQKRRHGERRLSCCGGDINGGRGSGSSSLRWAAADELGGGETRRIERHPGGWGPSSDLCSRPPPSSSSPVAGCRPPRSGGRSLTSSGVEVGCGGGWSPLPLPLAAVGCAPLPPSVAIKPPPTGVTALDHRRPPCVLPPCPPRRSLRVAPSFPVAGRAPPCAVVFCGT</sequence>
<reference evidence="2" key="1">
    <citation type="submission" date="2015-06" db="UniProtKB">
        <authorList>
            <consortium name="EnsemblPlants"/>
        </authorList>
    </citation>
    <scope>IDENTIFICATION</scope>
</reference>
<proteinExistence type="predicted"/>
<accession>I1P9P7</accession>
<dbReference type="EnsemblPlants" id="ORGLA03G0109300.1">
    <property type="protein sequence ID" value="ORGLA03G0109300.1"/>
    <property type="gene ID" value="ORGLA03G0109300"/>
</dbReference>